<dbReference type="RefSeq" id="WP_132426481.1">
    <property type="nucleotide sequence ID" value="NZ_SMFZ01000001.1"/>
</dbReference>
<dbReference type="AlphaFoldDB" id="A0A4R1HYR0"/>
<organism evidence="6 7">
    <name type="scientific">Pseudonocardia endophytica</name>
    <dbReference type="NCBI Taxonomy" id="401976"/>
    <lineage>
        <taxon>Bacteria</taxon>
        <taxon>Bacillati</taxon>
        <taxon>Actinomycetota</taxon>
        <taxon>Actinomycetes</taxon>
        <taxon>Pseudonocardiales</taxon>
        <taxon>Pseudonocardiaceae</taxon>
        <taxon>Pseudonocardia</taxon>
    </lineage>
</organism>
<dbReference type="Gene3D" id="3.40.605.10">
    <property type="entry name" value="Aldehyde Dehydrogenase, Chain A, domain 1"/>
    <property type="match status" value="1"/>
</dbReference>
<dbReference type="FunFam" id="3.40.605.10:FF:000007">
    <property type="entry name" value="NAD/NADP-dependent betaine aldehyde dehydrogenase"/>
    <property type="match status" value="1"/>
</dbReference>
<feature type="domain" description="Aldehyde dehydrogenase" evidence="5">
    <location>
        <begin position="23"/>
        <end position="470"/>
    </location>
</feature>
<reference evidence="6 7" key="1">
    <citation type="submission" date="2019-03" db="EMBL/GenBank/DDBJ databases">
        <title>Sequencing the genomes of 1000 actinobacteria strains.</title>
        <authorList>
            <person name="Klenk H.-P."/>
        </authorList>
    </citation>
    <scope>NUCLEOTIDE SEQUENCE [LARGE SCALE GENOMIC DNA]</scope>
    <source>
        <strain evidence="6 7">DSM 44969</strain>
    </source>
</reference>
<evidence type="ECO:0000256" key="2">
    <source>
        <dbReference type="ARBA" id="ARBA00023002"/>
    </source>
</evidence>
<dbReference type="Proteomes" id="UP000295560">
    <property type="component" value="Unassembled WGS sequence"/>
</dbReference>
<keyword evidence="7" id="KW-1185">Reference proteome</keyword>
<evidence type="ECO:0000256" key="4">
    <source>
        <dbReference type="RuleBase" id="RU003345"/>
    </source>
</evidence>
<dbReference type="FunFam" id="3.40.309.10:FF:000009">
    <property type="entry name" value="Aldehyde dehydrogenase A"/>
    <property type="match status" value="1"/>
</dbReference>
<dbReference type="InterPro" id="IPR016162">
    <property type="entry name" value="Ald_DH_N"/>
</dbReference>
<dbReference type="Pfam" id="PF00171">
    <property type="entry name" value="Aldedh"/>
    <property type="match status" value="1"/>
</dbReference>
<dbReference type="SUPFAM" id="SSF53720">
    <property type="entry name" value="ALDH-like"/>
    <property type="match status" value="1"/>
</dbReference>
<evidence type="ECO:0000313" key="6">
    <source>
        <dbReference type="EMBL" id="TCK27548.1"/>
    </source>
</evidence>
<comment type="caution">
    <text evidence="6">The sequence shown here is derived from an EMBL/GenBank/DDBJ whole genome shotgun (WGS) entry which is preliminary data.</text>
</comment>
<dbReference type="InterPro" id="IPR044086">
    <property type="entry name" value="LUC3-like"/>
</dbReference>
<dbReference type="PROSITE" id="PS00687">
    <property type="entry name" value="ALDEHYDE_DEHYDR_GLU"/>
    <property type="match status" value="1"/>
</dbReference>
<dbReference type="OrthoDB" id="6882680at2"/>
<evidence type="ECO:0000313" key="7">
    <source>
        <dbReference type="Proteomes" id="UP000295560"/>
    </source>
</evidence>
<dbReference type="CDD" id="cd07106">
    <property type="entry name" value="ALDH_AldA-AAD23400"/>
    <property type="match status" value="1"/>
</dbReference>
<feature type="active site" evidence="3">
    <location>
        <position position="247"/>
    </location>
</feature>
<comment type="similarity">
    <text evidence="1 4">Belongs to the aldehyde dehydrogenase family.</text>
</comment>
<dbReference type="Gene3D" id="3.40.309.10">
    <property type="entry name" value="Aldehyde Dehydrogenase, Chain A, domain 2"/>
    <property type="match status" value="1"/>
</dbReference>
<dbReference type="InterPro" id="IPR015590">
    <property type="entry name" value="Aldehyde_DH_dom"/>
</dbReference>
<evidence type="ECO:0000256" key="1">
    <source>
        <dbReference type="ARBA" id="ARBA00009986"/>
    </source>
</evidence>
<evidence type="ECO:0000256" key="3">
    <source>
        <dbReference type="PROSITE-ProRule" id="PRU10007"/>
    </source>
</evidence>
<name>A0A4R1HYR0_PSEEN</name>
<protein>
    <submittedName>
        <fullName evidence="6">Acyl-CoA reductase-like NAD-dependent aldehyde dehydrogenase</fullName>
    </submittedName>
</protein>
<dbReference type="EMBL" id="SMFZ01000001">
    <property type="protein sequence ID" value="TCK27548.1"/>
    <property type="molecule type" value="Genomic_DNA"/>
</dbReference>
<evidence type="ECO:0000259" key="5">
    <source>
        <dbReference type="Pfam" id="PF00171"/>
    </source>
</evidence>
<keyword evidence="2 4" id="KW-0560">Oxidoreductase</keyword>
<proteinExistence type="inferred from homology"/>
<gene>
    <name evidence="6" type="ORF">EV378_3420</name>
</gene>
<dbReference type="GO" id="GO:0016620">
    <property type="term" value="F:oxidoreductase activity, acting on the aldehyde or oxo group of donors, NAD or NADP as acceptor"/>
    <property type="evidence" value="ECO:0007669"/>
    <property type="project" value="InterPro"/>
</dbReference>
<dbReference type="PANTHER" id="PTHR11699">
    <property type="entry name" value="ALDEHYDE DEHYDROGENASE-RELATED"/>
    <property type="match status" value="1"/>
</dbReference>
<dbReference type="InterPro" id="IPR016161">
    <property type="entry name" value="Ald_DH/histidinol_DH"/>
</dbReference>
<accession>A0A4R1HYR0</accession>
<dbReference type="InterPro" id="IPR029510">
    <property type="entry name" value="Ald_DH_CS_GLU"/>
</dbReference>
<dbReference type="InterPro" id="IPR016163">
    <property type="entry name" value="Ald_DH_C"/>
</dbReference>
<sequence length="480" mass="52509">MAKLDLDTGYTMTINGQPVTSPGTVDVVNPANLQSIGAVPDCTREQLDETIDAAWEAFGEWSQRPLAERQQLVSTLGDLLEEHAEEFMALLTREQGKPRAGAEWEVFGSVAWFREIAKQGLGEEVITDDDERRVITRYTPLGVVGGITPWNFPILLAVWKIAPALVTGNCIVIKPSPFTPLTTLKLAELAARVLPPGVFSVVSGGDELGQWMTAHPRLRKIAFTGNTETGKHVMASAATNLKRITLELGGNDPAIVLPDVDPATVAPKIFWAAFQNNAQFCNAAKRIYIHADVYDAVRDALVEYAKTIKVGNGADADTGLGPIQNAPQYAKVKEYFDDCHANGYTFALGGEIDEKAEGWFVPVTLVDDPPEDSRLVREEPFGPILPLVRWTDEEDVVARANDTDWGLGATVWGRDLDRIERIGRRIEAGTVWLNEVHQYSPLQAFGGQKQSGIGCENSEDGLKEYTNWQSLTLNKVAGAV</sequence>